<dbReference type="PROSITE" id="PS50005">
    <property type="entry name" value="TPR"/>
    <property type="match status" value="2"/>
</dbReference>
<protein>
    <recommendedName>
        <fullName evidence="13">NB-ARC domain-containing protein</fullName>
    </recommendedName>
</protein>
<feature type="repeat" description="TPR" evidence="10">
    <location>
        <begin position="682"/>
        <end position="715"/>
    </location>
</feature>
<evidence type="ECO:0000256" key="12">
    <source>
        <dbReference type="SAM" id="MobiDB-lite"/>
    </source>
</evidence>
<accession>A0ABR1HEX3</accession>
<proteinExistence type="inferred from homology"/>
<evidence type="ECO:0000256" key="5">
    <source>
        <dbReference type="ARBA" id="ARBA00022737"/>
    </source>
</evidence>
<dbReference type="InterPro" id="IPR011990">
    <property type="entry name" value="TPR-like_helical_dom_sf"/>
</dbReference>
<dbReference type="InterPro" id="IPR027417">
    <property type="entry name" value="P-loop_NTPase"/>
</dbReference>
<name>A0ABR1HEX3_9HYPO</name>
<keyword evidence="8" id="KW-0505">Motor protein</keyword>
<dbReference type="Proteomes" id="UP001498421">
    <property type="component" value="Unassembled WGS sequence"/>
</dbReference>
<keyword evidence="4" id="KW-0493">Microtubule</keyword>
<feature type="repeat" description="TPR" evidence="10">
    <location>
        <begin position="766"/>
        <end position="799"/>
    </location>
</feature>
<evidence type="ECO:0000256" key="9">
    <source>
        <dbReference type="ARBA" id="ARBA00023212"/>
    </source>
</evidence>
<comment type="similarity">
    <text evidence="2">Belongs to the kinesin light chain family.</text>
</comment>
<dbReference type="EMBL" id="JAZAVK010000155">
    <property type="protein sequence ID" value="KAK7419116.1"/>
    <property type="molecule type" value="Genomic_DNA"/>
</dbReference>
<dbReference type="InterPro" id="IPR002182">
    <property type="entry name" value="NB-ARC"/>
</dbReference>
<feature type="domain" description="NB-ARC" evidence="13">
    <location>
        <begin position="196"/>
        <end position="362"/>
    </location>
</feature>
<dbReference type="SUPFAM" id="SSF48452">
    <property type="entry name" value="TPR-like"/>
    <property type="match status" value="2"/>
</dbReference>
<dbReference type="Gene3D" id="3.40.50.300">
    <property type="entry name" value="P-loop containing nucleotide triphosphate hydrolases"/>
    <property type="match status" value="1"/>
</dbReference>
<keyword evidence="5" id="KW-0677">Repeat</keyword>
<evidence type="ECO:0000256" key="11">
    <source>
        <dbReference type="SAM" id="Coils"/>
    </source>
</evidence>
<dbReference type="Pfam" id="PF13424">
    <property type="entry name" value="TPR_12"/>
    <property type="match status" value="2"/>
</dbReference>
<dbReference type="SUPFAM" id="SSF52540">
    <property type="entry name" value="P-loop containing nucleoside triphosphate hydrolases"/>
    <property type="match status" value="1"/>
</dbReference>
<evidence type="ECO:0000256" key="7">
    <source>
        <dbReference type="ARBA" id="ARBA00023054"/>
    </source>
</evidence>
<comment type="caution">
    <text evidence="14">The sequence shown here is derived from an EMBL/GenBank/DDBJ whole genome shotgun (WGS) entry which is preliminary data.</text>
</comment>
<keyword evidence="15" id="KW-1185">Reference proteome</keyword>
<evidence type="ECO:0000313" key="15">
    <source>
        <dbReference type="Proteomes" id="UP001498421"/>
    </source>
</evidence>
<dbReference type="Pfam" id="PF13374">
    <property type="entry name" value="TPR_10"/>
    <property type="match status" value="6"/>
</dbReference>
<dbReference type="InterPro" id="IPR002151">
    <property type="entry name" value="Kinesin_light"/>
</dbReference>
<evidence type="ECO:0000256" key="1">
    <source>
        <dbReference type="ARBA" id="ARBA00004245"/>
    </source>
</evidence>
<evidence type="ECO:0000256" key="8">
    <source>
        <dbReference type="ARBA" id="ARBA00023175"/>
    </source>
</evidence>
<dbReference type="PANTHER" id="PTHR45783">
    <property type="entry name" value="KINESIN LIGHT CHAIN"/>
    <property type="match status" value="1"/>
</dbReference>
<feature type="compositionally biased region" description="Basic and acidic residues" evidence="12">
    <location>
        <begin position="482"/>
        <end position="496"/>
    </location>
</feature>
<keyword evidence="9" id="KW-0206">Cytoskeleton</keyword>
<keyword evidence="3" id="KW-0963">Cytoplasm</keyword>
<organism evidence="14 15">
    <name type="scientific">Neonectria magnoliae</name>
    <dbReference type="NCBI Taxonomy" id="2732573"/>
    <lineage>
        <taxon>Eukaryota</taxon>
        <taxon>Fungi</taxon>
        <taxon>Dikarya</taxon>
        <taxon>Ascomycota</taxon>
        <taxon>Pezizomycotina</taxon>
        <taxon>Sordariomycetes</taxon>
        <taxon>Hypocreomycetidae</taxon>
        <taxon>Hypocreales</taxon>
        <taxon>Nectriaceae</taxon>
        <taxon>Neonectria</taxon>
    </lineage>
</organism>
<evidence type="ECO:0000256" key="4">
    <source>
        <dbReference type="ARBA" id="ARBA00022701"/>
    </source>
</evidence>
<evidence type="ECO:0000256" key="10">
    <source>
        <dbReference type="PROSITE-ProRule" id="PRU00339"/>
    </source>
</evidence>
<evidence type="ECO:0000256" key="3">
    <source>
        <dbReference type="ARBA" id="ARBA00022490"/>
    </source>
</evidence>
<dbReference type="InterPro" id="IPR019734">
    <property type="entry name" value="TPR_rpt"/>
</dbReference>
<evidence type="ECO:0000313" key="14">
    <source>
        <dbReference type="EMBL" id="KAK7419116.1"/>
    </source>
</evidence>
<keyword evidence="7 11" id="KW-0175">Coiled coil</keyword>
<feature type="region of interest" description="Disordered" evidence="12">
    <location>
        <begin position="474"/>
        <end position="505"/>
    </location>
</feature>
<dbReference type="Gene3D" id="1.25.40.10">
    <property type="entry name" value="Tetratricopeptide repeat domain"/>
    <property type="match status" value="3"/>
</dbReference>
<keyword evidence="6 10" id="KW-0802">TPR repeat</keyword>
<feature type="coiled-coil region" evidence="11">
    <location>
        <begin position="24"/>
        <end position="58"/>
    </location>
</feature>
<sequence>MEGLGVAANIIAVVDLSAKVATLCLQYSKEVSSARADIERLRTQVEHIAITLQAAQRLVEGTKGQPLLTSQELVCSFRNCIADLKRLEKKLGPNAARPRMRRFGFRALKWPFNSKEVDQLLASLDRHEKTILLGLQIDQTAVLVDIQEGVKQLGLQSAEDASISRKPHLMVPFTPDPEFVHRPAIEKWMRDQYSQPDRRMALVGMGGFGKSQLAIQFAHHIHADKPGTSVFWVHGSSKATFEESFRALADMLALPRRHEPEVDVLALVRDWLQRDDISPWLMVVDNADDIGLFFSDKGHDDASQDPLASYLPKSTKGKILVTSRSLDAAEKLVGSSRATLRIPVMRKEQAFELLQRRLEDKTDEAAAMDLVRALDCIPLAVNQAAAYINRRSPRVTTESYLDEFRRSEKRKDSLLRSDKGDLGRHDGVSNSVVVTWQVTFEQIRREQPRAANLLSLMSQFQAQNIPEIMLHSYDGDGDDVTPDEKMNGDGIDTRSESDEESERGDFENDIDVLRGYSLVTLSTVGFCEMHSLVQFCTRLWISEFGDPARWSRLFMKLAADHFPSGAFETWAACQSLLPHVEPLLGRKPREESVVASWAEVLTNVSWYMLMIGEYSRAEMLVKNAVQARNGILGLDHPDTLTSMGNLASTYRNQGRWEEAEKLEVEVMETSKEKLGADHPDTLTSIANLASIYRNQGRWEEAEKLFMEVMEMRKEKLGADHPNMLTSMGNLALTYGNQGRWEEAEKLFMEVIEMRKEKLGADHPITLTSMANLALTYRNQGRWEEAEKLFMEVIETSKEKLGADHPNTLASMANLASTYRNQGRWEEAEKLVIEAIETSKEKLGADHPNTLASMANLASTYGNQGRWEEAEKLVIEAIETSKEKLGADHPNTLASMANLASTYGNQGRWEEAEKLVIEVMEMRKEKLGADHPDTLTSMANLASTYGNQGRWEEAEKLFIEVMEMRKEKLGADHPDTLTSMANLAFTWHSQGRQEDALVLMQDCVYLQQKKLGHTHPHTQSSVATLQSWQASRLAVEDASSS</sequence>
<reference evidence="14 15" key="1">
    <citation type="journal article" date="2025" name="Microbiol. Resour. Announc.">
        <title>Draft genome sequences for Neonectria magnoliae and Neonectria punicea, canker pathogens of Liriodendron tulipifera and Acer saccharum in West Virginia.</title>
        <authorList>
            <person name="Petronek H.M."/>
            <person name="Kasson M.T."/>
            <person name="Metheny A.M."/>
            <person name="Stauder C.M."/>
            <person name="Lovett B."/>
            <person name="Lynch S.C."/>
            <person name="Garnas J.R."/>
            <person name="Kasson L.R."/>
            <person name="Stajich J.E."/>
        </authorList>
    </citation>
    <scope>NUCLEOTIDE SEQUENCE [LARGE SCALE GENOMIC DNA]</scope>
    <source>
        <strain evidence="14 15">NRRL 64651</strain>
    </source>
</reference>
<evidence type="ECO:0000256" key="2">
    <source>
        <dbReference type="ARBA" id="ARBA00009622"/>
    </source>
</evidence>
<dbReference type="PRINTS" id="PR00381">
    <property type="entry name" value="KINESINLIGHT"/>
</dbReference>
<dbReference type="Pfam" id="PF00931">
    <property type="entry name" value="NB-ARC"/>
    <property type="match status" value="1"/>
</dbReference>
<gene>
    <name evidence="14" type="ORF">QQZ08_010986</name>
</gene>
<dbReference type="PANTHER" id="PTHR45783:SF3">
    <property type="entry name" value="KINESIN LIGHT CHAIN"/>
    <property type="match status" value="1"/>
</dbReference>
<evidence type="ECO:0000259" key="13">
    <source>
        <dbReference type="Pfam" id="PF00931"/>
    </source>
</evidence>
<dbReference type="SMART" id="SM00028">
    <property type="entry name" value="TPR"/>
    <property type="match status" value="8"/>
</dbReference>
<evidence type="ECO:0000256" key="6">
    <source>
        <dbReference type="ARBA" id="ARBA00022803"/>
    </source>
</evidence>
<comment type="subcellular location">
    <subcellularLocation>
        <location evidence="1">Cytoplasm</location>
        <location evidence="1">Cytoskeleton</location>
    </subcellularLocation>
</comment>